<evidence type="ECO:0000259" key="9">
    <source>
        <dbReference type="Pfam" id="PF07992"/>
    </source>
</evidence>
<dbReference type="PANTHER" id="PTHR43706:SF47">
    <property type="entry name" value="EXTERNAL NADH-UBIQUINONE OXIDOREDUCTASE 1, MITOCHONDRIAL-RELATED"/>
    <property type="match status" value="1"/>
</dbReference>
<keyword evidence="8" id="KW-1133">Transmembrane helix</keyword>
<keyword evidence="8" id="KW-0472">Membrane</keyword>
<evidence type="ECO:0000256" key="4">
    <source>
        <dbReference type="ARBA" id="ARBA00022827"/>
    </source>
</evidence>
<organism evidence="10 11">
    <name type="scientific">Dictyobacter aurantiacus</name>
    <dbReference type="NCBI Taxonomy" id="1936993"/>
    <lineage>
        <taxon>Bacteria</taxon>
        <taxon>Bacillati</taxon>
        <taxon>Chloroflexota</taxon>
        <taxon>Ktedonobacteria</taxon>
        <taxon>Ktedonobacterales</taxon>
        <taxon>Dictyobacteraceae</taxon>
        <taxon>Dictyobacter</taxon>
    </lineage>
</organism>
<keyword evidence="11" id="KW-1185">Reference proteome</keyword>
<feature type="domain" description="FAD/NAD(P)-binding" evidence="9">
    <location>
        <begin position="21"/>
        <end position="336"/>
    </location>
</feature>
<evidence type="ECO:0000313" key="10">
    <source>
        <dbReference type="EMBL" id="GCE03251.1"/>
    </source>
</evidence>
<evidence type="ECO:0000256" key="8">
    <source>
        <dbReference type="SAM" id="Phobius"/>
    </source>
</evidence>
<comment type="catalytic activity">
    <reaction evidence="7">
        <text>a quinone + NADH + H(+) = a quinol + NAD(+)</text>
        <dbReference type="Rhea" id="RHEA:46160"/>
        <dbReference type="ChEBI" id="CHEBI:15378"/>
        <dbReference type="ChEBI" id="CHEBI:24646"/>
        <dbReference type="ChEBI" id="CHEBI:57540"/>
        <dbReference type="ChEBI" id="CHEBI:57945"/>
        <dbReference type="ChEBI" id="CHEBI:132124"/>
        <dbReference type="EC" id="1.6.5.9"/>
    </reaction>
</comment>
<evidence type="ECO:0000256" key="2">
    <source>
        <dbReference type="ARBA" id="ARBA00012637"/>
    </source>
</evidence>
<feature type="transmembrane region" description="Helical" evidence="8">
    <location>
        <begin position="384"/>
        <end position="401"/>
    </location>
</feature>
<keyword evidence="6" id="KW-0520">NAD</keyword>
<evidence type="ECO:0000256" key="6">
    <source>
        <dbReference type="ARBA" id="ARBA00023027"/>
    </source>
</evidence>
<dbReference type="SUPFAM" id="SSF51905">
    <property type="entry name" value="FAD/NAD(P)-binding domain"/>
    <property type="match status" value="1"/>
</dbReference>
<keyword evidence="4" id="KW-0274">FAD</keyword>
<dbReference type="Gene3D" id="3.50.50.100">
    <property type="match status" value="1"/>
</dbReference>
<dbReference type="Pfam" id="PF07992">
    <property type="entry name" value="Pyr_redox_2"/>
    <property type="match status" value="1"/>
</dbReference>
<dbReference type="AlphaFoldDB" id="A0A401Z8R2"/>
<dbReference type="InterPro" id="IPR036188">
    <property type="entry name" value="FAD/NAD-bd_sf"/>
</dbReference>
<protein>
    <recommendedName>
        <fullName evidence="2">NADH:ubiquinone reductase (non-electrogenic)</fullName>
        <ecNumber evidence="2">1.6.5.9</ecNumber>
    </recommendedName>
</protein>
<name>A0A401Z8R2_9CHLR</name>
<dbReference type="GO" id="GO:0050136">
    <property type="term" value="F:NADH dehydrogenase (quinone) (non-electrogenic) activity"/>
    <property type="evidence" value="ECO:0007669"/>
    <property type="project" value="UniProtKB-EC"/>
</dbReference>
<dbReference type="PRINTS" id="PR00368">
    <property type="entry name" value="FADPNR"/>
</dbReference>
<accession>A0A401Z8R2</accession>
<dbReference type="InterPro" id="IPR045024">
    <property type="entry name" value="NDH-2"/>
</dbReference>
<keyword evidence="5" id="KW-0560">Oxidoreductase</keyword>
<keyword evidence="8" id="KW-0812">Transmembrane</keyword>
<sequence>MDALHTQRGSTTINGAAKRPHVVIVGAGFGGLNAAKALKDAPVDITVVDRNNHHLFQPLLYQVATAVLSPADISAPIRHILRRQKNTKVVLAEVTGIDREQQVVLTADRAIPYDYLIVATGASHSYFGNDQWAPFAPGLKSIADATALRHKILLAFEEAEQETDPDRQRALLTFILIGAGPTGVEMSGAIAELAHVALASDFRNIDPKSARIILVEALPRIMPAFDEHLAKKAQDGLHNLGVEVRTGSPVQEVNEHGVVIGGQQIEAGTVIWTAGVSASPAGKWLGAELDRAGRAKVDDHLNLPGYPNIFIVGDTSSATQDGKPVPGIAPAAMQGGTYAASVIKDRVAGKLNSQPFRYHNRGNLATVGRSYGIADLGKVKFTGFPAWVFWIVAHIFFLIGFRNRFLVLFQSFWGYVTFQRNARLITHEQQPVVTKAKSVERELQPS</sequence>
<dbReference type="PRINTS" id="PR00411">
    <property type="entry name" value="PNDRDTASEI"/>
</dbReference>
<dbReference type="PANTHER" id="PTHR43706">
    <property type="entry name" value="NADH DEHYDROGENASE"/>
    <property type="match status" value="1"/>
</dbReference>
<evidence type="ECO:0000256" key="7">
    <source>
        <dbReference type="ARBA" id="ARBA00047599"/>
    </source>
</evidence>
<comment type="caution">
    <text evidence="10">The sequence shown here is derived from an EMBL/GenBank/DDBJ whole genome shotgun (WGS) entry which is preliminary data.</text>
</comment>
<keyword evidence="3" id="KW-0285">Flavoprotein</keyword>
<proteinExistence type="inferred from homology"/>
<comment type="similarity">
    <text evidence="1">Belongs to the NADH dehydrogenase family.</text>
</comment>
<dbReference type="EC" id="1.6.5.9" evidence="2"/>
<reference evidence="11" key="1">
    <citation type="submission" date="2018-12" db="EMBL/GenBank/DDBJ databases">
        <title>Tengunoibacter tsumagoiensis gen. nov., sp. nov., Dictyobacter kobayashii sp. nov., D. alpinus sp. nov., and D. joshuensis sp. nov. and description of Dictyobacteraceae fam. nov. within the order Ktedonobacterales isolated from Tengu-no-mugimeshi.</title>
        <authorList>
            <person name="Wang C.M."/>
            <person name="Zheng Y."/>
            <person name="Sakai Y."/>
            <person name="Toyoda A."/>
            <person name="Minakuchi Y."/>
            <person name="Abe K."/>
            <person name="Yokota A."/>
            <person name="Yabe S."/>
        </authorList>
    </citation>
    <scope>NUCLEOTIDE SEQUENCE [LARGE SCALE GENOMIC DNA]</scope>
    <source>
        <strain evidence="11">S-27</strain>
    </source>
</reference>
<dbReference type="RefSeq" id="WP_218030817.1">
    <property type="nucleotide sequence ID" value="NZ_BIFQ01000001.1"/>
</dbReference>
<dbReference type="Proteomes" id="UP000287224">
    <property type="component" value="Unassembled WGS sequence"/>
</dbReference>
<evidence type="ECO:0000256" key="5">
    <source>
        <dbReference type="ARBA" id="ARBA00023002"/>
    </source>
</evidence>
<dbReference type="EMBL" id="BIFQ01000001">
    <property type="protein sequence ID" value="GCE03251.1"/>
    <property type="molecule type" value="Genomic_DNA"/>
</dbReference>
<evidence type="ECO:0000256" key="3">
    <source>
        <dbReference type="ARBA" id="ARBA00022630"/>
    </source>
</evidence>
<dbReference type="InterPro" id="IPR023753">
    <property type="entry name" value="FAD/NAD-binding_dom"/>
</dbReference>
<evidence type="ECO:0000256" key="1">
    <source>
        <dbReference type="ARBA" id="ARBA00005272"/>
    </source>
</evidence>
<gene>
    <name evidence="10" type="ORF">KDAU_05800</name>
</gene>
<evidence type="ECO:0000313" key="11">
    <source>
        <dbReference type="Proteomes" id="UP000287224"/>
    </source>
</evidence>